<accession>A0ACC3CFS1</accession>
<protein>
    <submittedName>
        <fullName evidence="1">Uncharacterized protein</fullName>
    </submittedName>
</protein>
<evidence type="ECO:0000313" key="1">
    <source>
        <dbReference type="EMBL" id="KAK1869134.1"/>
    </source>
</evidence>
<evidence type="ECO:0000313" key="2">
    <source>
        <dbReference type="Proteomes" id="UP000798662"/>
    </source>
</evidence>
<keyword evidence="2" id="KW-1185">Reference proteome</keyword>
<organism evidence="1 2">
    <name type="scientific">Pyropia yezoensis</name>
    <name type="common">Susabi-nori</name>
    <name type="synonym">Porphyra yezoensis</name>
    <dbReference type="NCBI Taxonomy" id="2788"/>
    <lineage>
        <taxon>Eukaryota</taxon>
        <taxon>Rhodophyta</taxon>
        <taxon>Bangiophyceae</taxon>
        <taxon>Bangiales</taxon>
        <taxon>Bangiaceae</taxon>
        <taxon>Pyropia</taxon>
    </lineage>
</organism>
<proteinExistence type="predicted"/>
<comment type="caution">
    <text evidence="1">The sequence shown here is derived from an EMBL/GenBank/DDBJ whole genome shotgun (WGS) entry which is preliminary data.</text>
</comment>
<name>A0ACC3CFS1_PYRYE</name>
<gene>
    <name evidence="1" type="ORF">I4F81_011616</name>
</gene>
<dbReference type="Proteomes" id="UP000798662">
    <property type="component" value="Chromosome 3"/>
</dbReference>
<sequence>MTSDCDTSGVLTMVPVASVEKSVNRKSFIADKCLRGQSKTYNSVLSPQLGFCSYNWVEYACSGVESCDLVPAAVLALSHSSVLAGEQDNYATYEKMFSQASVAVDGANAEQQALSRARD</sequence>
<dbReference type="EMBL" id="CM020620">
    <property type="protein sequence ID" value="KAK1869134.1"/>
    <property type="molecule type" value="Genomic_DNA"/>
</dbReference>
<reference evidence="1" key="1">
    <citation type="submission" date="2019-11" db="EMBL/GenBank/DDBJ databases">
        <title>Nori genome reveals adaptations in red seaweeds to the harsh intertidal environment.</title>
        <authorList>
            <person name="Wang D."/>
            <person name="Mao Y."/>
        </authorList>
    </citation>
    <scope>NUCLEOTIDE SEQUENCE</scope>
    <source>
        <tissue evidence="1">Gametophyte</tissue>
    </source>
</reference>